<feature type="domain" description="4Fe-4S Mo/W bis-MGD-type" evidence="21">
    <location>
        <begin position="6"/>
        <end position="61"/>
    </location>
</feature>
<dbReference type="InterPro" id="IPR017927">
    <property type="entry name" value="FAD-bd_FR_type"/>
</dbReference>
<dbReference type="InterPro" id="IPR006656">
    <property type="entry name" value="Mopterin_OxRdtase"/>
</dbReference>
<dbReference type="EC" id="1.8.1.2" evidence="6"/>
<dbReference type="CDD" id="cd06199">
    <property type="entry name" value="SiR"/>
    <property type="match status" value="1"/>
</dbReference>
<feature type="domain" description="FAD-binding FR-type" evidence="20">
    <location>
        <begin position="910"/>
        <end position="1123"/>
    </location>
</feature>
<dbReference type="GO" id="GO:0004783">
    <property type="term" value="F:sulfite reductase (NADPH) activity"/>
    <property type="evidence" value="ECO:0007669"/>
    <property type="project" value="UniProtKB-EC"/>
</dbReference>
<dbReference type="PROSITE" id="PS00551">
    <property type="entry name" value="MOLYBDOPTERIN_PROK_1"/>
    <property type="match status" value="1"/>
</dbReference>
<dbReference type="InterPro" id="IPR006657">
    <property type="entry name" value="MoPterin_dinucl-bd_dom"/>
</dbReference>
<evidence type="ECO:0000313" key="22">
    <source>
        <dbReference type="EMBL" id="SSA33792.1"/>
    </source>
</evidence>
<dbReference type="PROSITE" id="PS51384">
    <property type="entry name" value="FAD_FR"/>
    <property type="match status" value="1"/>
</dbReference>
<dbReference type="PROSITE" id="PS50902">
    <property type="entry name" value="FLAVODOXIN_LIKE"/>
    <property type="match status" value="1"/>
</dbReference>
<dbReference type="RefSeq" id="WP_109684439.1">
    <property type="nucleotide sequence ID" value="NZ_QGDN01000001.1"/>
</dbReference>
<protein>
    <recommendedName>
        <fullName evidence="6">assimilatory sulfite reductase (NADPH)</fullName>
        <ecNumber evidence="6">1.8.1.2</ecNumber>
    </recommendedName>
</protein>
<dbReference type="Pfam" id="PF00667">
    <property type="entry name" value="FAD_binding_1"/>
    <property type="match status" value="1"/>
</dbReference>
<evidence type="ECO:0000256" key="11">
    <source>
        <dbReference type="ARBA" id="ARBA00022723"/>
    </source>
</evidence>
<keyword evidence="12" id="KW-0274">FAD</keyword>
<dbReference type="AlphaFoldDB" id="A0A2Y9BTC0"/>
<dbReference type="InterPro" id="IPR001433">
    <property type="entry name" value="OxRdtase_FAD/NAD-bd"/>
</dbReference>
<dbReference type="Pfam" id="PF00175">
    <property type="entry name" value="NAD_binding_1"/>
    <property type="match status" value="1"/>
</dbReference>
<dbReference type="Gene3D" id="2.40.30.10">
    <property type="entry name" value="Translation factors"/>
    <property type="match status" value="1"/>
</dbReference>
<evidence type="ECO:0000256" key="18">
    <source>
        <dbReference type="ARBA" id="ARBA00052219"/>
    </source>
</evidence>
<dbReference type="InterPro" id="IPR008254">
    <property type="entry name" value="Flavodoxin/NO_synth"/>
</dbReference>
<comment type="cofactor">
    <cofactor evidence="2">
        <name>Mo-bis(molybdopterin guanine dinucleotide)</name>
        <dbReference type="ChEBI" id="CHEBI:60539"/>
    </cofactor>
</comment>
<keyword evidence="13" id="KW-0521">NADP</keyword>
<dbReference type="InterPro" id="IPR017938">
    <property type="entry name" value="Riboflavin_synthase-like_b-brl"/>
</dbReference>
<dbReference type="InterPro" id="IPR023173">
    <property type="entry name" value="NADPH_Cyt_P450_Rdtase_alpha"/>
</dbReference>
<dbReference type="Pfam" id="PF00258">
    <property type="entry name" value="Flavodoxin_1"/>
    <property type="match status" value="1"/>
</dbReference>
<evidence type="ECO:0000259" key="19">
    <source>
        <dbReference type="PROSITE" id="PS50902"/>
    </source>
</evidence>
<dbReference type="InterPro" id="IPR027467">
    <property type="entry name" value="MopterinOxRdtase_cofactor_BS"/>
</dbReference>
<dbReference type="Pfam" id="PF00384">
    <property type="entry name" value="Molybdopterin"/>
    <property type="match status" value="1"/>
</dbReference>
<dbReference type="Gene3D" id="3.40.228.10">
    <property type="entry name" value="Dimethylsulfoxide Reductase, domain 2"/>
    <property type="match status" value="1"/>
</dbReference>
<dbReference type="SUPFAM" id="SSF63380">
    <property type="entry name" value="Riboflavin synthase domain-like"/>
    <property type="match status" value="1"/>
</dbReference>
<evidence type="ECO:0000256" key="13">
    <source>
        <dbReference type="ARBA" id="ARBA00022857"/>
    </source>
</evidence>
<evidence type="ECO:0000313" key="23">
    <source>
        <dbReference type="Proteomes" id="UP000250028"/>
    </source>
</evidence>
<proteinExistence type="inferred from homology"/>
<evidence type="ECO:0000256" key="5">
    <source>
        <dbReference type="ARBA" id="ARBA00008747"/>
    </source>
</evidence>
<dbReference type="Gene3D" id="1.20.990.10">
    <property type="entry name" value="NADPH-cytochrome p450 Reductase, Chain A, domain 3"/>
    <property type="match status" value="1"/>
</dbReference>
<dbReference type="EMBL" id="UESZ01000001">
    <property type="protein sequence ID" value="SSA33792.1"/>
    <property type="molecule type" value="Genomic_DNA"/>
</dbReference>
<dbReference type="PANTHER" id="PTHR43105">
    <property type="entry name" value="RESPIRATORY NITRATE REDUCTASE"/>
    <property type="match status" value="1"/>
</dbReference>
<dbReference type="InterPro" id="IPR029039">
    <property type="entry name" value="Flavoprotein-like_sf"/>
</dbReference>
<dbReference type="Gene3D" id="3.40.50.360">
    <property type="match status" value="1"/>
</dbReference>
<organism evidence="22 23">
    <name type="scientific">Branchiibius hedensis</name>
    <dbReference type="NCBI Taxonomy" id="672460"/>
    <lineage>
        <taxon>Bacteria</taxon>
        <taxon>Bacillati</taxon>
        <taxon>Actinomycetota</taxon>
        <taxon>Actinomycetes</taxon>
        <taxon>Micrococcales</taxon>
        <taxon>Dermacoccaceae</taxon>
        <taxon>Branchiibius</taxon>
    </lineage>
</organism>
<evidence type="ECO:0000259" key="21">
    <source>
        <dbReference type="PROSITE" id="PS51669"/>
    </source>
</evidence>
<evidence type="ECO:0000256" key="9">
    <source>
        <dbReference type="ARBA" id="ARBA00022630"/>
    </source>
</evidence>
<dbReference type="GO" id="GO:0042128">
    <property type="term" value="P:nitrate assimilation"/>
    <property type="evidence" value="ECO:0007669"/>
    <property type="project" value="UniProtKB-KW"/>
</dbReference>
<keyword evidence="10" id="KW-0288">FMN</keyword>
<comment type="cofactor">
    <cofactor evidence="1">
        <name>FMN</name>
        <dbReference type="ChEBI" id="CHEBI:58210"/>
    </cofactor>
</comment>
<dbReference type="SUPFAM" id="SSF50692">
    <property type="entry name" value="ADC-like"/>
    <property type="match status" value="1"/>
</dbReference>
<feature type="domain" description="Flavodoxin-like" evidence="19">
    <location>
        <begin position="740"/>
        <end position="876"/>
    </location>
</feature>
<dbReference type="Pfam" id="PF04879">
    <property type="entry name" value="Molybdop_Fe4S4"/>
    <property type="match status" value="1"/>
</dbReference>
<dbReference type="InterPro" id="IPR001709">
    <property type="entry name" value="Flavoprot_Pyr_Nucl_cyt_Rdtase"/>
</dbReference>
<evidence type="ECO:0000256" key="6">
    <source>
        <dbReference type="ARBA" id="ARBA00012604"/>
    </source>
</evidence>
<dbReference type="InterPro" id="IPR041957">
    <property type="entry name" value="CT_Nitrate-R-NapA-like"/>
</dbReference>
<comment type="cofactor">
    <cofactor evidence="4">
        <name>FAD</name>
        <dbReference type="ChEBI" id="CHEBI:57692"/>
    </cofactor>
</comment>
<dbReference type="FunFam" id="3.40.50.80:FF:000001">
    <property type="entry name" value="NADPH--cytochrome P450 reductase 1"/>
    <property type="match status" value="1"/>
</dbReference>
<evidence type="ECO:0000256" key="7">
    <source>
        <dbReference type="ARBA" id="ARBA00022485"/>
    </source>
</evidence>
<reference evidence="23" key="1">
    <citation type="submission" date="2016-10" db="EMBL/GenBank/DDBJ databases">
        <authorList>
            <person name="Varghese N."/>
            <person name="Submissions S."/>
        </authorList>
    </citation>
    <scope>NUCLEOTIDE SEQUENCE [LARGE SCALE GENOMIC DNA]</scope>
    <source>
        <strain evidence="23">DSM 22951</strain>
    </source>
</reference>
<evidence type="ECO:0000259" key="20">
    <source>
        <dbReference type="PROSITE" id="PS51384"/>
    </source>
</evidence>
<dbReference type="SMART" id="SM00926">
    <property type="entry name" value="Molybdop_Fe4S4"/>
    <property type="match status" value="1"/>
</dbReference>
<evidence type="ECO:0000256" key="1">
    <source>
        <dbReference type="ARBA" id="ARBA00001917"/>
    </source>
</evidence>
<comment type="cofactor">
    <cofactor evidence="3">
        <name>[4Fe-4S] cluster</name>
        <dbReference type="ChEBI" id="CHEBI:49883"/>
    </cofactor>
</comment>
<dbReference type="SUPFAM" id="SSF52343">
    <property type="entry name" value="Ferredoxin reductase-like, C-terminal NADP-linked domain"/>
    <property type="match status" value="1"/>
</dbReference>
<dbReference type="GO" id="GO:0016020">
    <property type="term" value="C:membrane"/>
    <property type="evidence" value="ECO:0007669"/>
    <property type="project" value="TreeGrafter"/>
</dbReference>
<keyword evidence="17" id="KW-0534">Nitrate assimilation</keyword>
<evidence type="ECO:0000256" key="3">
    <source>
        <dbReference type="ARBA" id="ARBA00001966"/>
    </source>
</evidence>
<keyword evidence="15" id="KW-0408">Iron</keyword>
<keyword evidence="8" id="KW-0500">Molybdenum</keyword>
<evidence type="ECO:0000256" key="16">
    <source>
        <dbReference type="ARBA" id="ARBA00023014"/>
    </source>
</evidence>
<keyword evidence="23" id="KW-1185">Reference proteome</keyword>
<dbReference type="GO" id="GO:0051539">
    <property type="term" value="F:4 iron, 4 sulfur cluster binding"/>
    <property type="evidence" value="ECO:0007669"/>
    <property type="project" value="UniProtKB-KW"/>
</dbReference>
<dbReference type="Gene3D" id="3.40.50.80">
    <property type="entry name" value="Nucleotide-binding domain of ferredoxin-NADP reductase (FNR) module"/>
    <property type="match status" value="1"/>
</dbReference>
<dbReference type="InterPro" id="IPR001094">
    <property type="entry name" value="Flavdoxin-like"/>
</dbReference>
<dbReference type="Gene3D" id="2.20.25.90">
    <property type="entry name" value="ADC-like domains"/>
    <property type="match status" value="1"/>
</dbReference>
<accession>A0A2Y9BTC0</accession>
<dbReference type="InterPro" id="IPR039261">
    <property type="entry name" value="FNR_nucleotide-bd"/>
</dbReference>
<dbReference type="Gene3D" id="2.40.40.20">
    <property type="match status" value="1"/>
</dbReference>
<dbReference type="GO" id="GO:0010181">
    <property type="term" value="F:FMN binding"/>
    <property type="evidence" value="ECO:0007669"/>
    <property type="project" value="InterPro"/>
</dbReference>
<keyword evidence="11" id="KW-0479">Metal-binding</keyword>
<evidence type="ECO:0000256" key="17">
    <source>
        <dbReference type="ARBA" id="ARBA00023063"/>
    </source>
</evidence>
<evidence type="ECO:0000256" key="4">
    <source>
        <dbReference type="ARBA" id="ARBA00001974"/>
    </source>
</evidence>
<comment type="similarity">
    <text evidence="5">Belongs to the prokaryotic molybdopterin-containing oxidoreductase family. NasA/NapA/NarB subfamily.</text>
</comment>
<evidence type="ECO:0000256" key="8">
    <source>
        <dbReference type="ARBA" id="ARBA00022505"/>
    </source>
</evidence>
<dbReference type="InterPro" id="IPR009010">
    <property type="entry name" value="Asp_de-COase-like_dom_sf"/>
</dbReference>
<dbReference type="InterPro" id="IPR050123">
    <property type="entry name" value="Prok_molybdopt-oxidoreductase"/>
</dbReference>
<dbReference type="GO" id="GO:0043546">
    <property type="term" value="F:molybdopterin cofactor binding"/>
    <property type="evidence" value="ECO:0007669"/>
    <property type="project" value="InterPro"/>
</dbReference>
<dbReference type="PRINTS" id="PR00371">
    <property type="entry name" value="FPNCR"/>
</dbReference>
<keyword evidence="9" id="KW-0285">Flavoprotein</keyword>
<name>A0A2Y9BTC0_9MICO</name>
<dbReference type="PROSITE" id="PS51669">
    <property type="entry name" value="4FE4S_MOW_BIS_MGD"/>
    <property type="match status" value="1"/>
</dbReference>
<dbReference type="CDD" id="cd02791">
    <property type="entry name" value="MopB_CT_Nitrate-R-NapA-like"/>
    <property type="match status" value="1"/>
</dbReference>
<evidence type="ECO:0000256" key="10">
    <source>
        <dbReference type="ARBA" id="ARBA00022643"/>
    </source>
</evidence>
<comment type="catalytic activity">
    <reaction evidence="18">
        <text>hydrogen sulfide + 3 NADP(+) + 3 H2O = sulfite + 3 NADPH + 4 H(+)</text>
        <dbReference type="Rhea" id="RHEA:13801"/>
        <dbReference type="ChEBI" id="CHEBI:15377"/>
        <dbReference type="ChEBI" id="CHEBI:15378"/>
        <dbReference type="ChEBI" id="CHEBI:17359"/>
        <dbReference type="ChEBI" id="CHEBI:29919"/>
        <dbReference type="ChEBI" id="CHEBI:57783"/>
        <dbReference type="ChEBI" id="CHEBI:58349"/>
        <dbReference type="EC" id="1.8.1.2"/>
    </reaction>
</comment>
<dbReference type="Proteomes" id="UP000250028">
    <property type="component" value="Unassembled WGS sequence"/>
</dbReference>
<dbReference type="InterPro" id="IPR006963">
    <property type="entry name" value="Mopterin_OxRdtase_4Fe-4S_dom"/>
</dbReference>
<dbReference type="Gene3D" id="3.40.50.740">
    <property type="match status" value="1"/>
</dbReference>
<evidence type="ECO:0000256" key="2">
    <source>
        <dbReference type="ARBA" id="ARBA00001942"/>
    </source>
</evidence>
<evidence type="ECO:0000256" key="15">
    <source>
        <dbReference type="ARBA" id="ARBA00023004"/>
    </source>
</evidence>
<dbReference type="OrthoDB" id="7376058at2"/>
<sequence length="1274" mass="138846">MSVPDRTAIPSVCGYCGVGCGLTVSQKDGKRSLAGRPDHPANAGRLCTKGTTTLDLLSSGGRMATATQRLTRDVDRESVGLEQALDAAATGLRAAIEAHGPDAVAIYVSGQMSLESQYLATKLAKGFMRTTNLESNSRLCMASAGTGYKQSLGADGPPGSYDDFDHADLFLVIGSNMADAHPILFLRMMQRVAAGARLIVVDPRRTRTAEAATLHLQIEPGTDLALLNGLLRLLVDADAIDQRFIDEHTTGWSEVLDLLGDFSVDRVAELTGLAADDLRTAARWIAESADWMTCWTMGLNQSTHGTWSTNLICNLHLATGAILRRGSGPFSLTGQPNAMGGREMGYMGPGLPGQRTVLDAADREYCEQQWGLAPGALRSDVGRGTIEMFRDMADGRIKAAWVICTNPVHSVANRTTVIEALERCELVIVQDAYERNETISYADLTLPASLWAESEGVLVNSERTLNLAQPFAVAPGDARPDWWLIAQVAQRMGYPGFDFSSAEEIFDELRQFHNPATGYDIRGITYDRLREQPVQWPNPPEDTEPRHPIRYLNDGRSQRVLRRADGSVLAIAFPRPDGRAAFLARPHLPPAELPDDEFPMVLNTGRLAHQWHTMTKTGRVSTLNRLNPAPFVEIHPSDAARLQLADGSPVRLTTRRGEAVLPALSSDRVREGSCFVPMHWADEYGPLLAVNALTNDATDPMSLQPEFKVCSVRLEPSLVPCAIATATPAAVAAPVDKGAVQIAWASQTGTVEEYVPDLVQQLADCGVRAVPVNMAALTTAHLAGTVLFVTSTTGDGEPPDDAKEFVEFLRGADRHALGTLQYAVLAFGDPAYRSFCGFGRALDDRLAEVGGTRLRVRGECPPDFDATAAAWVGEVVAALRATGRVPHRAPVSTRELASEAGASRPAYGRKNPLATTLLANHTLGQEGSAKEVRRVAFELPAGTLSYEAGDALAVLPRNDPAYVEEFLTVCGLSGDEHVTIGGTGLLLGDALASRLEICSITPQVVAFVAERRGDEDLAAVSRLDSAAFTRWRWGRQLVDLLHEHPVRATGAEWLAVLDALTARQYSISSSAQEDPRRVEITCSVVRFQAARSRRGGVCSTFLADRASEAVSIFVQRQRHFRPPSDRSAPAIMIGPGTGVAPFRGFLRERRAAGHDGRNWLLFGEQHETTDFYYRDEWRELLADGTLSRLDTAFSRDTDRKVYVQDRIRQHGETMWQWLEQGAHVYICGDKSRMAPDVEAALRSVAVTHGRMGEAQAHDWLRELSAQRRYARDVY</sequence>
<dbReference type="Pfam" id="PF01568">
    <property type="entry name" value="Molydop_binding"/>
    <property type="match status" value="1"/>
</dbReference>
<dbReference type="GO" id="GO:0046872">
    <property type="term" value="F:metal ion binding"/>
    <property type="evidence" value="ECO:0007669"/>
    <property type="project" value="UniProtKB-KW"/>
</dbReference>
<dbReference type="InterPro" id="IPR003097">
    <property type="entry name" value="CysJ-like_FAD-binding"/>
</dbReference>
<keyword evidence="14" id="KW-0560">Oxidoreductase</keyword>
<dbReference type="FunFam" id="2.40.40.20:FF:000005">
    <property type="entry name" value="Periplasmic nitrate reductase"/>
    <property type="match status" value="1"/>
</dbReference>
<dbReference type="CDD" id="cd02754">
    <property type="entry name" value="MopB_Nitrate-R-NapA-like"/>
    <property type="match status" value="1"/>
</dbReference>
<keyword evidence="7" id="KW-0004">4Fe-4S</keyword>
<gene>
    <name evidence="22" type="ORF">SAMN04489750_1088</name>
</gene>
<dbReference type="PRINTS" id="PR00369">
    <property type="entry name" value="FLAVODOXIN"/>
</dbReference>
<keyword evidence="16" id="KW-0411">Iron-sulfur</keyword>
<evidence type="ECO:0000256" key="12">
    <source>
        <dbReference type="ARBA" id="ARBA00022827"/>
    </source>
</evidence>
<evidence type="ECO:0000256" key="14">
    <source>
        <dbReference type="ARBA" id="ARBA00023002"/>
    </source>
</evidence>
<dbReference type="SUPFAM" id="SSF52218">
    <property type="entry name" value="Flavoproteins"/>
    <property type="match status" value="1"/>
</dbReference>
<dbReference type="SUPFAM" id="SSF53706">
    <property type="entry name" value="Formate dehydrogenase/DMSO reductase, domains 1-3"/>
    <property type="match status" value="1"/>
</dbReference>
<dbReference type="PANTHER" id="PTHR43105:SF9">
    <property type="entry name" value="NADPH-FE(3+) OXIDOREDUCTASE SUBUNIT ALPHA"/>
    <property type="match status" value="1"/>
</dbReference>